<proteinExistence type="predicted"/>
<dbReference type="Proteomes" id="UP001281761">
    <property type="component" value="Unassembled WGS sequence"/>
</dbReference>
<keyword evidence="2" id="KW-0472">Membrane</keyword>
<feature type="transmembrane region" description="Helical" evidence="2">
    <location>
        <begin position="20"/>
        <end position="37"/>
    </location>
</feature>
<dbReference type="EMBL" id="JARBJD010000086">
    <property type="protein sequence ID" value="KAK2953795.1"/>
    <property type="molecule type" value="Genomic_DNA"/>
</dbReference>
<feature type="compositionally biased region" description="Basic and acidic residues" evidence="1">
    <location>
        <begin position="54"/>
        <end position="72"/>
    </location>
</feature>
<accession>A0ABQ9XQL7</accession>
<feature type="compositionally biased region" description="Basic and acidic residues" evidence="1">
    <location>
        <begin position="102"/>
        <end position="120"/>
    </location>
</feature>
<feature type="region of interest" description="Disordered" evidence="1">
    <location>
        <begin position="54"/>
        <end position="88"/>
    </location>
</feature>
<reference evidence="3 4" key="1">
    <citation type="journal article" date="2022" name="bioRxiv">
        <title>Genomics of Preaxostyla Flagellates Illuminates Evolutionary Transitions and the Path Towards Mitochondrial Loss.</title>
        <authorList>
            <person name="Novak L.V.F."/>
            <person name="Treitli S.C."/>
            <person name="Pyrih J."/>
            <person name="Halakuc P."/>
            <person name="Pipaliya S.V."/>
            <person name="Vacek V."/>
            <person name="Brzon O."/>
            <person name="Soukal P."/>
            <person name="Eme L."/>
            <person name="Dacks J.B."/>
            <person name="Karnkowska A."/>
            <person name="Elias M."/>
            <person name="Hampl V."/>
        </authorList>
    </citation>
    <scope>NUCLEOTIDE SEQUENCE [LARGE SCALE GENOMIC DNA]</scope>
    <source>
        <strain evidence="3">NAU3</strain>
        <tissue evidence="3">Gut</tissue>
    </source>
</reference>
<keyword evidence="2" id="KW-0812">Transmembrane</keyword>
<gene>
    <name evidence="3" type="ORF">BLNAU_11198</name>
</gene>
<evidence type="ECO:0000256" key="2">
    <source>
        <dbReference type="SAM" id="Phobius"/>
    </source>
</evidence>
<comment type="caution">
    <text evidence="3">The sequence shown here is derived from an EMBL/GenBank/DDBJ whole genome shotgun (WGS) entry which is preliminary data.</text>
</comment>
<keyword evidence="2" id="KW-1133">Transmembrane helix</keyword>
<feature type="region of interest" description="Disordered" evidence="1">
    <location>
        <begin position="102"/>
        <end position="126"/>
    </location>
</feature>
<sequence>MIWPSGTIAILSRQSRSLVVSLPFSSATSLVLLKLLIRGNQFVYRWMDDVDREKELNTEDEKSEARVGRVEGREDEEEELRRNSKWPNAGQAGHILRTWCEGGKEEEKKGKEECEDENWRKRTTPL</sequence>
<organism evidence="3 4">
    <name type="scientific">Blattamonas nauphoetae</name>
    <dbReference type="NCBI Taxonomy" id="2049346"/>
    <lineage>
        <taxon>Eukaryota</taxon>
        <taxon>Metamonada</taxon>
        <taxon>Preaxostyla</taxon>
        <taxon>Oxymonadida</taxon>
        <taxon>Blattamonas</taxon>
    </lineage>
</organism>
<evidence type="ECO:0000313" key="4">
    <source>
        <dbReference type="Proteomes" id="UP001281761"/>
    </source>
</evidence>
<name>A0ABQ9XQL7_9EUKA</name>
<keyword evidence="4" id="KW-1185">Reference proteome</keyword>
<evidence type="ECO:0000313" key="3">
    <source>
        <dbReference type="EMBL" id="KAK2953795.1"/>
    </source>
</evidence>
<evidence type="ECO:0000256" key="1">
    <source>
        <dbReference type="SAM" id="MobiDB-lite"/>
    </source>
</evidence>
<protein>
    <submittedName>
        <fullName evidence="3">Uncharacterized protein</fullName>
    </submittedName>
</protein>